<evidence type="ECO:0000256" key="5">
    <source>
        <dbReference type="ARBA" id="ARBA00023180"/>
    </source>
</evidence>
<evidence type="ECO:0000256" key="6">
    <source>
        <dbReference type="ARBA" id="ARBA00023277"/>
    </source>
</evidence>
<evidence type="ECO:0000313" key="16">
    <source>
        <dbReference type="Proteomes" id="UP000321192"/>
    </source>
</evidence>
<evidence type="ECO:0000313" key="14">
    <source>
        <dbReference type="EMBL" id="TXH88825.1"/>
    </source>
</evidence>
<reference evidence="14 16" key="3">
    <citation type="submission" date="2018-09" db="EMBL/GenBank/DDBJ databases">
        <title>Metagenome Assembled Genomes from an Advanced Water Purification Facility.</title>
        <authorList>
            <person name="Stamps B.W."/>
            <person name="Spear J.R."/>
        </authorList>
    </citation>
    <scope>NUCLEOTIDE SEQUENCE [LARGE SCALE GENOMIC DNA]</scope>
    <source>
        <strain evidence="14">Bin_27_1</strain>
    </source>
</reference>
<keyword evidence="15" id="KW-1185">Reference proteome</keyword>
<evidence type="ECO:0000256" key="3">
    <source>
        <dbReference type="ARBA" id="ARBA00022801"/>
    </source>
</evidence>
<keyword evidence="7" id="KW-0961">Cell wall biogenesis/degradation</keyword>
<dbReference type="STRING" id="85643.Tmz1t_3208"/>
<evidence type="ECO:0000313" key="15">
    <source>
        <dbReference type="Proteomes" id="UP000002186"/>
    </source>
</evidence>
<evidence type="ECO:0000313" key="13">
    <source>
        <dbReference type="EMBL" id="ACR01803.1"/>
    </source>
</evidence>
<comment type="subcellular location">
    <subcellularLocation>
        <location evidence="1">Cell membrane</location>
    </subcellularLocation>
</comment>
<comment type="function">
    <text evidence="9">Glucanases play a role in cell expansion during growth, in cell-cell fusion during mating, and in spore release during sporulation. This enzyme may be involved in beta-glucan degradation. Active on laminarin and lichenan.</text>
</comment>
<keyword evidence="12" id="KW-1133">Transmembrane helix</keyword>
<gene>
    <name evidence="13" type="ordered locus">Tmz1t_3208</name>
    <name evidence="14" type="ORF">E6Q80_04800</name>
</gene>
<dbReference type="SUPFAM" id="SSF51445">
    <property type="entry name" value="(Trans)glycosidases"/>
    <property type="match status" value="1"/>
</dbReference>
<dbReference type="AlphaFoldDB" id="C4KBM7"/>
<dbReference type="GO" id="GO:0071555">
    <property type="term" value="P:cell wall organization"/>
    <property type="evidence" value="ECO:0007669"/>
    <property type="project" value="UniProtKB-KW"/>
</dbReference>
<keyword evidence="2" id="KW-1003">Cell membrane</keyword>
<evidence type="ECO:0000256" key="1">
    <source>
        <dbReference type="ARBA" id="ARBA00004236"/>
    </source>
</evidence>
<dbReference type="EMBL" id="CP001281">
    <property type="protein sequence ID" value="ACR01803.1"/>
    <property type="molecule type" value="Genomic_DNA"/>
</dbReference>
<reference evidence="15" key="1">
    <citation type="submission" date="2009-05" db="EMBL/GenBank/DDBJ databases">
        <title>Complete sequence of chromosome of Thauera sp. MZ1T.</title>
        <authorList>
            <consortium name="US DOE Joint Genome Institute"/>
            <person name="Lucas S."/>
            <person name="Copeland A."/>
            <person name="Lapidus A."/>
            <person name="Glavina del Rio T."/>
            <person name="Dalin E."/>
            <person name="Tice H."/>
            <person name="Bruce D."/>
            <person name="Goodwin L."/>
            <person name="Pitluck S."/>
            <person name="Sims D."/>
            <person name="Brettin T."/>
            <person name="Detter J.C."/>
            <person name="Han C."/>
            <person name="Larimer F."/>
            <person name="Land M."/>
            <person name="Hauser L."/>
            <person name="Kyrpides N."/>
            <person name="Mikhailova N."/>
            <person name="Sayler G.S."/>
        </authorList>
    </citation>
    <scope>NUCLEOTIDE SEQUENCE [LARGE SCALE GENOMIC DNA]</scope>
    <source>
        <strain evidence="15">MZ1T</strain>
    </source>
</reference>
<dbReference type="InterPro" id="IPR017853">
    <property type="entry name" value="GH"/>
</dbReference>
<reference evidence="13 15" key="2">
    <citation type="journal article" date="2012" name="Stand. Genomic Sci.">
        <title>Complete genome sequence of Thauera aminoaromatica strain MZ1T.</title>
        <authorList>
            <person name="Jiang K."/>
            <person name="Sanseverino J."/>
            <person name="Chauhan A."/>
            <person name="Lucas S."/>
            <person name="Copeland A."/>
            <person name="Lapidus A."/>
            <person name="Del Rio T.G."/>
            <person name="Dalin E."/>
            <person name="Tice H."/>
            <person name="Bruce D."/>
            <person name="Goodwin L."/>
            <person name="Pitluck S."/>
            <person name="Sims D."/>
            <person name="Brettin T."/>
            <person name="Detter J.C."/>
            <person name="Han C."/>
            <person name="Chang Y.J."/>
            <person name="Larimer F."/>
            <person name="Land M."/>
            <person name="Hauser L."/>
            <person name="Kyrpides N.C."/>
            <person name="Mikhailova N."/>
            <person name="Moser S."/>
            <person name="Jegier P."/>
            <person name="Close D."/>
            <person name="Debruyn J.M."/>
            <person name="Wang Y."/>
            <person name="Layton A.C."/>
            <person name="Allen M.S."/>
            <person name="Sayler G.S."/>
        </authorList>
    </citation>
    <scope>NUCLEOTIDE SEQUENCE [LARGE SCALE GENOMIC DNA]</scope>
    <source>
        <strain evidence="13 15">MZ1T</strain>
    </source>
</reference>
<feature type="transmembrane region" description="Helical" evidence="12">
    <location>
        <begin position="389"/>
        <end position="409"/>
    </location>
</feature>
<dbReference type="RefSeq" id="WP_004312591.1">
    <property type="nucleotide sequence ID" value="NC_011662.2"/>
</dbReference>
<dbReference type="CAZy" id="GH17">
    <property type="family name" value="Glycoside Hydrolase Family 17"/>
</dbReference>
<dbReference type="PANTHER" id="PTHR16631">
    <property type="entry name" value="GLUCAN 1,3-BETA-GLUCOSIDASE"/>
    <property type="match status" value="1"/>
</dbReference>
<organism evidence="13 15">
    <name type="scientific">Thauera aminoaromatica</name>
    <dbReference type="NCBI Taxonomy" id="164330"/>
    <lineage>
        <taxon>Bacteria</taxon>
        <taxon>Pseudomonadati</taxon>
        <taxon>Pseudomonadota</taxon>
        <taxon>Betaproteobacteria</taxon>
        <taxon>Rhodocyclales</taxon>
        <taxon>Zoogloeaceae</taxon>
        <taxon>Thauera</taxon>
    </lineage>
</organism>
<keyword evidence="3" id="KW-0378">Hydrolase</keyword>
<feature type="transmembrane region" description="Helical" evidence="12">
    <location>
        <begin position="329"/>
        <end position="347"/>
    </location>
</feature>
<feature type="transmembrane region" description="Helical" evidence="12">
    <location>
        <begin position="513"/>
        <end position="531"/>
    </location>
</feature>
<evidence type="ECO:0000256" key="7">
    <source>
        <dbReference type="ARBA" id="ARBA00023316"/>
    </source>
</evidence>
<evidence type="ECO:0000256" key="10">
    <source>
        <dbReference type="ARBA" id="ARBA00042373"/>
    </source>
</evidence>
<feature type="transmembrane region" description="Helical" evidence="12">
    <location>
        <begin position="359"/>
        <end position="377"/>
    </location>
</feature>
<evidence type="ECO:0000256" key="12">
    <source>
        <dbReference type="SAM" id="Phobius"/>
    </source>
</evidence>
<dbReference type="EMBL" id="SSFD01000065">
    <property type="protein sequence ID" value="TXH88825.1"/>
    <property type="molecule type" value="Genomic_DNA"/>
</dbReference>
<keyword evidence="5" id="KW-0325">Glycoprotein</keyword>
<keyword evidence="12" id="KW-0812">Transmembrane</keyword>
<feature type="transmembrane region" description="Helical" evidence="12">
    <location>
        <begin position="491"/>
        <end position="507"/>
    </location>
</feature>
<dbReference type="PANTHER" id="PTHR16631:SF17">
    <property type="entry name" value="GLUCAN ENDO-1,3-BETA-GLUCOSIDASE BTGC"/>
    <property type="match status" value="1"/>
</dbReference>
<keyword evidence="8" id="KW-0624">Polysaccharide degradation</keyword>
<dbReference type="InterPro" id="IPR050732">
    <property type="entry name" value="Beta-glucan_modifiers"/>
</dbReference>
<feature type="transmembrane region" description="Helical" evidence="12">
    <location>
        <begin position="12"/>
        <end position="33"/>
    </location>
</feature>
<proteinExistence type="predicted"/>
<accession>A0A5C7T1G5</accession>
<dbReference type="Gene3D" id="3.20.20.80">
    <property type="entry name" value="Glycosidases"/>
    <property type="match status" value="1"/>
</dbReference>
<name>C4KBM7_THASP</name>
<dbReference type="GO" id="GO:0016787">
    <property type="term" value="F:hydrolase activity"/>
    <property type="evidence" value="ECO:0007669"/>
    <property type="project" value="UniProtKB-KW"/>
</dbReference>
<dbReference type="HOGENOM" id="CLU_016454_1_0_4"/>
<accession>C4KBM7</accession>
<feature type="transmembrane region" description="Helical" evidence="12">
    <location>
        <begin position="467"/>
        <end position="484"/>
    </location>
</feature>
<dbReference type="Proteomes" id="UP000002186">
    <property type="component" value="Chromosome"/>
</dbReference>
<evidence type="ECO:0000256" key="9">
    <source>
        <dbReference type="ARBA" id="ARBA00037649"/>
    </source>
</evidence>
<sequence>MIFAPRTNRSQLWLALLIASTTMLLLLAAMLWLQTRPVRMHDLHLAEGEKLRCVSYAPYHRPGQTPLLEDTRIEREQIAADLAALAKITDCVRLYSIDQGLEHVPELARPLGLKVLLGAWIGYEKTKNARELERAIALANANADVVRALIVGNEVLLRRERTEDEMRELIRHAKAHAKVPVTYADVWEFWTRHDSLANEVDFVTVHILPFWEDEPVDIELALQHVAETRRHVGEHFAGKKILIGETGWPSAGRQREESKPSRVNQARYIREFVHRAHAEGWDYNLIEAIDQPWKRRLEGTVGGFWGMLDADSLEPKFPLAGAVAEREGVAGPVGGAAVGGVLAFLLATTGRRTRCLRASAIAAAGTLGGMITVLHWEHAHLAYRDALEWSLLGGVAALGALLPLTLARWHGEPVPATGRAARILRHGEPLRAKAGALGLLRGLLLFAAAVAALLLWVDPRYRDFPTLLYLVPAVVLGVVGWWRADTTRSEITLALVILIGVVARWSSEPANPQAVAWLLTGLALALPVLLVRSHQHEQRE</sequence>
<evidence type="ECO:0000256" key="8">
    <source>
        <dbReference type="ARBA" id="ARBA00023326"/>
    </source>
</evidence>
<feature type="transmembrane region" description="Helical" evidence="12">
    <location>
        <begin position="430"/>
        <end position="455"/>
    </location>
</feature>
<keyword evidence="4 12" id="KW-0472">Membrane</keyword>
<evidence type="ECO:0000256" key="11">
    <source>
        <dbReference type="ARBA" id="ARBA00043078"/>
    </source>
</evidence>
<dbReference type="OrthoDB" id="9806824at2"/>
<keyword evidence="6" id="KW-0119">Carbohydrate metabolism</keyword>
<dbReference type="Proteomes" id="UP000321192">
    <property type="component" value="Unassembled WGS sequence"/>
</dbReference>
<dbReference type="eggNOG" id="COG5309">
    <property type="taxonomic scope" value="Bacteria"/>
</dbReference>
<evidence type="ECO:0000256" key="4">
    <source>
        <dbReference type="ARBA" id="ARBA00023136"/>
    </source>
</evidence>
<dbReference type="GO" id="GO:0000272">
    <property type="term" value="P:polysaccharide catabolic process"/>
    <property type="evidence" value="ECO:0007669"/>
    <property type="project" value="UniProtKB-KW"/>
</dbReference>
<dbReference type="KEGG" id="tmz:Tmz1t_3208"/>
<protein>
    <recommendedName>
        <fullName evidence="11">Endo-1,3-beta-glucanase btgC</fullName>
    </recommendedName>
    <alternativeName>
        <fullName evidence="10">Laminarinase btgC</fullName>
    </alternativeName>
</protein>
<dbReference type="GO" id="GO:0005886">
    <property type="term" value="C:plasma membrane"/>
    <property type="evidence" value="ECO:0007669"/>
    <property type="project" value="UniProtKB-SubCell"/>
</dbReference>
<evidence type="ECO:0000256" key="2">
    <source>
        <dbReference type="ARBA" id="ARBA00022475"/>
    </source>
</evidence>